<dbReference type="PROSITE" id="PS51747">
    <property type="entry name" value="CYT_DCMP_DEAMINASES_2"/>
    <property type="match status" value="1"/>
</dbReference>
<dbReference type="Proteomes" id="UP000518300">
    <property type="component" value="Unassembled WGS sequence"/>
</dbReference>
<dbReference type="EMBL" id="JABBJJ010000106">
    <property type="protein sequence ID" value="NMO17674.1"/>
    <property type="molecule type" value="Genomic_DNA"/>
</dbReference>
<protein>
    <recommendedName>
        <fullName evidence="5">CMP/dCMP-type deaminase domain-containing protein</fullName>
    </recommendedName>
</protein>
<dbReference type="PANTHER" id="PTHR11086:SF18">
    <property type="entry name" value="DEOXYCYTIDYLATE DEAMINASE"/>
    <property type="match status" value="1"/>
</dbReference>
<name>A0A848LIY7_9BACT</name>
<keyword evidence="2" id="KW-0479">Metal-binding</keyword>
<dbReference type="AlphaFoldDB" id="A0A848LIY7"/>
<feature type="domain" description="CMP/dCMP-type deaminase" evidence="5">
    <location>
        <begin position="1"/>
        <end position="173"/>
    </location>
</feature>
<proteinExistence type="inferred from homology"/>
<evidence type="ECO:0000313" key="6">
    <source>
        <dbReference type="EMBL" id="NMO17674.1"/>
    </source>
</evidence>
<reference evidence="6 7" key="1">
    <citation type="submission" date="2020-04" db="EMBL/GenBank/DDBJ databases">
        <title>Draft genome of Pyxidicoccus fallax type strain.</title>
        <authorList>
            <person name="Whitworth D.E."/>
        </authorList>
    </citation>
    <scope>NUCLEOTIDE SEQUENCE [LARGE SCALE GENOMIC DNA]</scope>
    <source>
        <strain evidence="6 7">DSM 14698</strain>
    </source>
</reference>
<dbReference type="Pfam" id="PF00383">
    <property type="entry name" value="dCMP_cyt_deam_1"/>
    <property type="match status" value="1"/>
</dbReference>
<sequence>MAFAASLRSGSLARQVGAVITSASGDVISTGANDTPQYGGGQYWPGAHDQRDSARGVDYNDVLKRRLVVQIMRKVKDRYAPGEESASDNALYEEGRKFFSDTGLLDITEYSREVHAEMAALSASSRMGASTQGAHLYATTFPCHNCAKHIVAAGIERVYFVEPYPKSHALRLHDDSIAQMDGQDVKGRVAFTPFMGVGPRRFFDLFSMQLSSGRPVARKNREGLKVEWKTTKSPPRIPLLPYSYVRRERLAMDELWQALERMEQERQSQGGEN</sequence>
<dbReference type="PANTHER" id="PTHR11086">
    <property type="entry name" value="DEOXYCYTIDYLATE DEAMINASE-RELATED"/>
    <property type="match status" value="1"/>
</dbReference>
<accession>A0A848LIY7</accession>
<evidence type="ECO:0000256" key="4">
    <source>
        <dbReference type="ARBA" id="ARBA00022833"/>
    </source>
</evidence>
<dbReference type="GO" id="GO:0005737">
    <property type="term" value="C:cytoplasm"/>
    <property type="evidence" value="ECO:0007669"/>
    <property type="project" value="TreeGrafter"/>
</dbReference>
<keyword evidence="7" id="KW-1185">Reference proteome</keyword>
<dbReference type="GO" id="GO:0008270">
    <property type="term" value="F:zinc ion binding"/>
    <property type="evidence" value="ECO:0007669"/>
    <property type="project" value="InterPro"/>
</dbReference>
<evidence type="ECO:0000256" key="3">
    <source>
        <dbReference type="ARBA" id="ARBA00022801"/>
    </source>
</evidence>
<dbReference type="GO" id="GO:0004132">
    <property type="term" value="F:dCMP deaminase activity"/>
    <property type="evidence" value="ECO:0007669"/>
    <property type="project" value="TreeGrafter"/>
</dbReference>
<dbReference type="PROSITE" id="PS00903">
    <property type="entry name" value="CYT_DCMP_DEAMINASES_1"/>
    <property type="match status" value="1"/>
</dbReference>
<comment type="similarity">
    <text evidence="1">Belongs to the cytidine and deoxycytidylate deaminase family.</text>
</comment>
<dbReference type="InterPro" id="IPR016192">
    <property type="entry name" value="APOBEC/CMP_deaminase_Zn-bd"/>
</dbReference>
<dbReference type="InterPro" id="IPR015517">
    <property type="entry name" value="dCMP_deaminase-rel"/>
</dbReference>
<dbReference type="RefSeq" id="WP_169346954.1">
    <property type="nucleotide sequence ID" value="NZ_JABBJJ010000106.1"/>
</dbReference>
<keyword evidence="3" id="KW-0378">Hydrolase</keyword>
<organism evidence="6 7">
    <name type="scientific">Pyxidicoccus fallax</name>
    <dbReference type="NCBI Taxonomy" id="394095"/>
    <lineage>
        <taxon>Bacteria</taxon>
        <taxon>Pseudomonadati</taxon>
        <taxon>Myxococcota</taxon>
        <taxon>Myxococcia</taxon>
        <taxon>Myxococcales</taxon>
        <taxon>Cystobacterineae</taxon>
        <taxon>Myxococcaceae</taxon>
        <taxon>Pyxidicoccus</taxon>
    </lineage>
</organism>
<dbReference type="SUPFAM" id="SSF53927">
    <property type="entry name" value="Cytidine deaminase-like"/>
    <property type="match status" value="1"/>
</dbReference>
<evidence type="ECO:0000313" key="7">
    <source>
        <dbReference type="Proteomes" id="UP000518300"/>
    </source>
</evidence>
<gene>
    <name evidence="6" type="ORF">HG543_22865</name>
</gene>
<evidence type="ECO:0000256" key="2">
    <source>
        <dbReference type="ARBA" id="ARBA00022723"/>
    </source>
</evidence>
<evidence type="ECO:0000256" key="1">
    <source>
        <dbReference type="ARBA" id="ARBA00006576"/>
    </source>
</evidence>
<dbReference type="Gene3D" id="3.40.140.10">
    <property type="entry name" value="Cytidine Deaminase, domain 2"/>
    <property type="match status" value="1"/>
</dbReference>
<evidence type="ECO:0000259" key="5">
    <source>
        <dbReference type="PROSITE" id="PS51747"/>
    </source>
</evidence>
<keyword evidence="4" id="KW-0862">Zinc</keyword>
<dbReference type="InterPro" id="IPR002125">
    <property type="entry name" value="CMP_dCMP_dom"/>
</dbReference>
<dbReference type="InterPro" id="IPR016193">
    <property type="entry name" value="Cytidine_deaminase-like"/>
</dbReference>
<comment type="caution">
    <text evidence="6">The sequence shown here is derived from an EMBL/GenBank/DDBJ whole genome shotgun (WGS) entry which is preliminary data.</text>
</comment>